<dbReference type="KEGG" id="bam:Bamb_4300"/>
<evidence type="ECO:0000256" key="1">
    <source>
        <dbReference type="ARBA" id="ARBA00000448"/>
    </source>
</evidence>
<dbReference type="Pfam" id="PF00933">
    <property type="entry name" value="Glyco_hydro_3"/>
    <property type="match status" value="1"/>
</dbReference>
<keyword evidence="6 9" id="KW-0326">Glycosidase</keyword>
<protein>
    <recommendedName>
        <fullName evidence="3">beta-glucosidase</fullName>
        <ecNumber evidence="3">3.2.1.21</ecNumber>
    </recommendedName>
</protein>
<evidence type="ECO:0000259" key="7">
    <source>
        <dbReference type="Pfam" id="PF00933"/>
    </source>
</evidence>
<dbReference type="SUPFAM" id="SSF51445">
    <property type="entry name" value="(Trans)glycosidases"/>
    <property type="match status" value="1"/>
</dbReference>
<dbReference type="InterPro" id="IPR002772">
    <property type="entry name" value="Glyco_hydro_3_C"/>
</dbReference>
<dbReference type="PRINTS" id="PR00133">
    <property type="entry name" value="GLHYDRLASE3"/>
</dbReference>
<dbReference type="PANTHER" id="PTHR30620:SF16">
    <property type="entry name" value="LYSOSOMAL BETA GLUCOSIDASE"/>
    <property type="match status" value="1"/>
</dbReference>
<evidence type="ECO:0000256" key="2">
    <source>
        <dbReference type="ARBA" id="ARBA00005336"/>
    </source>
</evidence>
<dbReference type="EC" id="3.2.1.21" evidence="3"/>
<dbReference type="PANTHER" id="PTHR30620">
    <property type="entry name" value="PERIPLASMIC BETA-GLUCOSIDASE-RELATED"/>
    <property type="match status" value="1"/>
</dbReference>
<dbReference type="GO" id="GO:0009251">
    <property type="term" value="P:glucan catabolic process"/>
    <property type="evidence" value="ECO:0007669"/>
    <property type="project" value="TreeGrafter"/>
</dbReference>
<accession>Q0B7M0</accession>
<comment type="similarity">
    <text evidence="2">Belongs to the glycosyl hydrolase 3 family.</text>
</comment>
<evidence type="ECO:0000256" key="4">
    <source>
        <dbReference type="ARBA" id="ARBA00022729"/>
    </source>
</evidence>
<name>Q0B7M0_BURCM</name>
<dbReference type="SUPFAM" id="SSF52279">
    <property type="entry name" value="Beta-D-glucan exohydrolase, C-terminal domain"/>
    <property type="match status" value="1"/>
</dbReference>
<dbReference type="Proteomes" id="UP000000662">
    <property type="component" value="Chromosome 2"/>
</dbReference>
<dbReference type="GO" id="GO:0008422">
    <property type="term" value="F:beta-glucosidase activity"/>
    <property type="evidence" value="ECO:0007669"/>
    <property type="project" value="UniProtKB-EC"/>
</dbReference>
<dbReference type="PROSITE" id="PS51257">
    <property type="entry name" value="PROKAR_LIPOPROTEIN"/>
    <property type="match status" value="1"/>
</dbReference>
<proteinExistence type="inferred from homology"/>
<keyword evidence="10" id="KW-1185">Reference proteome</keyword>
<dbReference type="InterPro" id="IPR051915">
    <property type="entry name" value="Cellulose_Degrad_GH3"/>
</dbReference>
<dbReference type="eggNOG" id="COG1472">
    <property type="taxonomic scope" value="Bacteria"/>
</dbReference>
<dbReference type="InterPro" id="IPR036881">
    <property type="entry name" value="Glyco_hydro_3_C_sf"/>
</dbReference>
<keyword evidence="4" id="KW-0732">Signal</keyword>
<keyword evidence="5 9" id="KW-0378">Hydrolase</keyword>
<evidence type="ECO:0000256" key="3">
    <source>
        <dbReference type="ARBA" id="ARBA00012744"/>
    </source>
</evidence>
<dbReference type="Pfam" id="PF01915">
    <property type="entry name" value="Glyco_hydro_3_C"/>
    <property type="match status" value="1"/>
</dbReference>
<dbReference type="Gene3D" id="3.40.50.1700">
    <property type="entry name" value="Glycoside hydrolase family 3 C-terminal domain"/>
    <property type="match status" value="1"/>
</dbReference>
<evidence type="ECO:0000259" key="8">
    <source>
        <dbReference type="Pfam" id="PF01915"/>
    </source>
</evidence>
<reference evidence="9" key="1">
    <citation type="submission" date="2006-08" db="EMBL/GenBank/DDBJ databases">
        <title>Complete sequence of Chromosome 2 of Burkholderia cepacia AMMD.</title>
        <authorList>
            <consortium name="US DOE Joint Genome Institute"/>
            <person name="Copeland A."/>
            <person name="Lucas S."/>
            <person name="Lapidus A."/>
            <person name="Barry K."/>
            <person name="Detter J.C."/>
            <person name="Glavina del Rio T."/>
            <person name="Hammon N."/>
            <person name="Israni S."/>
            <person name="Pitluck S."/>
            <person name="Bruce D."/>
            <person name="Chain P."/>
            <person name="Malfatti S."/>
            <person name="Shin M."/>
            <person name="Vergez L."/>
            <person name="Schmutz J."/>
            <person name="Larimer F."/>
            <person name="Land M."/>
            <person name="Hauser L."/>
            <person name="Kyrpides N."/>
            <person name="Kim E."/>
            <person name="Parke J."/>
            <person name="Coenye T."/>
            <person name="Konstantinidis K."/>
            <person name="Ramette A."/>
            <person name="Tiedje J."/>
            <person name="Richardson P."/>
        </authorList>
    </citation>
    <scope>NUCLEOTIDE SEQUENCE</scope>
    <source>
        <strain evidence="9">AMMD</strain>
    </source>
</reference>
<evidence type="ECO:0000313" key="10">
    <source>
        <dbReference type="Proteomes" id="UP000000662"/>
    </source>
</evidence>
<evidence type="ECO:0000313" key="9">
    <source>
        <dbReference type="EMBL" id="ABI89853.1"/>
    </source>
</evidence>
<organism evidence="9 10">
    <name type="scientific">Burkholderia ambifaria (strain ATCC BAA-244 / DSM 16087 / CCUG 44356 / LMG 19182 / AMMD)</name>
    <name type="common">Burkholderia cepacia (strain AMMD)</name>
    <dbReference type="NCBI Taxonomy" id="339670"/>
    <lineage>
        <taxon>Bacteria</taxon>
        <taxon>Pseudomonadati</taxon>
        <taxon>Pseudomonadota</taxon>
        <taxon>Betaproteobacteria</taxon>
        <taxon>Burkholderiales</taxon>
        <taxon>Burkholderiaceae</taxon>
        <taxon>Burkholderia</taxon>
        <taxon>Burkholderia cepacia complex</taxon>
    </lineage>
</organism>
<feature type="domain" description="Glycoside hydrolase family 3 C-terminal" evidence="8">
    <location>
        <begin position="532"/>
        <end position="667"/>
    </location>
</feature>
<dbReference type="EMBL" id="CP000441">
    <property type="protein sequence ID" value="ABI89853.1"/>
    <property type="molecule type" value="Genomic_DNA"/>
</dbReference>
<dbReference type="InterPro" id="IPR036962">
    <property type="entry name" value="Glyco_hydro_3_N_sf"/>
</dbReference>
<dbReference type="Gene3D" id="3.20.20.300">
    <property type="entry name" value="Glycoside hydrolase, family 3, N-terminal domain"/>
    <property type="match status" value="1"/>
</dbReference>
<sequence length="669" mass="72381">MHIPDIRFPATFVVCACAIAAAACTTPPSGSTRQPFIGARSDSLIHVDGLVFKDLAHDGVLHPYEDWRLSAETRARDLTARMTLEEKAGTMMHGTAPSLGHAPVPGAGDRWDFDRLGNLIERSHVSSFITRLSGNPADLAREYNEAQAIAEHSRLGIPLTISSDPRNGFDYQAGASVAAGRFSQWPDPPGFAAIGDAGLVRQFADIARQEYGAIGIRMALSPQADLATEPRWGRIKGTFGEDPATARRLVNAYILGFQGAHGIDDTSVATVVKHWVGYGASVNGYDGHNHYGRFTDLSTETLESHLTPFKGAFDAGVAAVMPTYSMPPKDLNVRGVEGPLEQVGAGFGRQMLTELLRGRFGFGGIILTDWGIVDDCDEVCLHGAAPGKKATPADIAMPWGVENLPKAERFLKALNAGVNQFGGIDDPTPIVELVKSGRLSETRLDASVTRILELKFKLGLFENPYVDPERASRVVGNAAFAEKAKETQARSLVLLENKGNFLPLRPSAQRVFLYHVDADAARRAGFKPVDKLEDADLAILRVTTPFERPHANYFFGARYNEGDLAFGESNPDYAAIEAVSRRVPTIVTVYLDRPAILTNVRSKATALIGNFGVSDAALFDVLTGKLSPAGKLPFELPSSMAEVARQRPDVPHDTAHPLYPIGFGLVYER</sequence>
<gene>
    <name evidence="9" type="ordered locus">Bamb_4300</name>
</gene>
<dbReference type="AlphaFoldDB" id="Q0B7M0"/>
<dbReference type="InterPro" id="IPR001764">
    <property type="entry name" value="Glyco_hydro_3_N"/>
</dbReference>
<feature type="domain" description="Glycoside hydrolase family 3 N-terminal" evidence="7">
    <location>
        <begin position="118"/>
        <end position="454"/>
    </location>
</feature>
<comment type="catalytic activity">
    <reaction evidence="1">
        <text>Hydrolysis of terminal, non-reducing beta-D-glucosyl residues with release of beta-D-glucose.</text>
        <dbReference type="EC" id="3.2.1.21"/>
    </reaction>
</comment>
<evidence type="ECO:0000256" key="6">
    <source>
        <dbReference type="ARBA" id="ARBA00023295"/>
    </source>
</evidence>
<dbReference type="InterPro" id="IPR017853">
    <property type="entry name" value="GH"/>
</dbReference>
<evidence type="ECO:0000256" key="5">
    <source>
        <dbReference type="ARBA" id="ARBA00022801"/>
    </source>
</evidence>